<dbReference type="Proteomes" id="UP000029518">
    <property type="component" value="Chromosome"/>
</dbReference>
<gene>
    <name evidence="11" type="ORF">PBOR_13785</name>
</gene>
<dbReference type="Pfam" id="PF12833">
    <property type="entry name" value="HTH_18"/>
    <property type="match status" value="1"/>
</dbReference>
<dbReference type="GO" id="GO:0043565">
    <property type="term" value="F:sequence-specific DNA binding"/>
    <property type="evidence" value="ECO:0007669"/>
    <property type="project" value="InterPro"/>
</dbReference>
<evidence type="ECO:0000256" key="4">
    <source>
        <dbReference type="ARBA" id="ARBA00023012"/>
    </source>
</evidence>
<evidence type="ECO:0000256" key="2">
    <source>
        <dbReference type="ARBA" id="ARBA00022490"/>
    </source>
</evidence>
<dbReference type="SUPFAM" id="SSF52172">
    <property type="entry name" value="CheY-like"/>
    <property type="match status" value="1"/>
</dbReference>
<evidence type="ECO:0000313" key="12">
    <source>
        <dbReference type="Proteomes" id="UP000029518"/>
    </source>
</evidence>
<sequence length="484" mass="56420">MYQVLIADDEPWVAYGIMHLIDWESLGFQVIGTVYDGLSALRIIQDRKPELIISDIRMPGLDGIQLLEKINQMQLQTKVILVSGYADFTYAQQAIRFGAFDYLLKQIDKDKLKETISRLIYCLKDTQRSSKELDLFLDDLFELLEPDNKITIGNFLNNKGIMNEYPHYRFVCCLYSTSTALLSEQKIMPEKELHTIRFRTGQNKISILVSYDESKKNFDFSNYISEHFSQCTYIGISSIGLSSTPIGKLYQEADIAMFSSYFHHSNTINQYKPAKLSLEVRQMILNLEISIKELAHKNIVNLLNETCQECTREHLSIEQITIIYNQIVSMIFKYHGNSNVIDEIEHLPYEHIVRIFRSPEQLFERFIFFFEQLTEVEVYIPNEQVKRVIEYIDSCFTEDILLSSIAKKFNISLGYLSSLIKKETGATYSEYVLNKRLSMAKELLNDGSISIHEIVQRVGYKDYFHFNKLFKKNFGLTPSKYRKI</sequence>
<dbReference type="Gene3D" id="1.10.10.60">
    <property type="entry name" value="Homeodomain-like"/>
    <property type="match status" value="2"/>
</dbReference>
<protein>
    <recommendedName>
        <fullName evidence="13">Stage 0 sporulation protein A homolog</fullName>
    </recommendedName>
</protein>
<dbReference type="PANTHER" id="PTHR42713">
    <property type="entry name" value="HISTIDINE KINASE-RELATED"/>
    <property type="match status" value="1"/>
</dbReference>
<dbReference type="SMART" id="SM00342">
    <property type="entry name" value="HTH_ARAC"/>
    <property type="match status" value="1"/>
</dbReference>
<evidence type="ECO:0000313" key="11">
    <source>
        <dbReference type="EMBL" id="AIQ57882.1"/>
    </source>
</evidence>
<evidence type="ECO:0000256" key="6">
    <source>
        <dbReference type="ARBA" id="ARBA00023125"/>
    </source>
</evidence>
<dbReference type="GO" id="GO:0000160">
    <property type="term" value="P:phosphorelay signal transduction system"/>
    <property type="evidence" value="ECO:0007669"/>
    <property type="project" value="UniProtKB-KW"/>
</dbReference>
<dbReference type="InterPro" id="IPR020449">
    <property type="entry name" value="Tscrpt_reg_AraC-type_HTH"/>
</dbReference>
<dbReference type="InterPro" id="IPR018060">
    <property type="entry name" value="HTH_AraC"/>
</dbReference>
<dbReference type="InterPro" id="IPR011006">
    <property type="entry name" value="CheY-like_superfamily"/>
</dbReference>
<organism evidence="11 12">
    <name type="scientific">Paenibacillus borealis</name>
    <dbReference type="NCBI Taxonomy" id="160799"/>
    <lineage>
        <taxon>Bacteria</taxon>
        <taxon>Bacillati</taxon>
        <taxon>Bacillota</taxon>
        <taxon>Bacilli</taxon>
        <taxon>Bacillales</taxon>
        <taxon>Paenibacillaceae</taxon>
        <taxon>Paenibacillus</taxon>
    </lineage>
</organism>
<dbReference type="SUPFAM" id="SSF46689">
    <property type="entry name" value="Homeodomain-like"/>
    <property type="match status" value="1"/>
</dbReference>
<evidence type="ECO:0000256" key="5">
    <source>
        <dbReference type="ARBA" id="ARBA00023015"/>
    </source>
</evidence>
<dbReference type="EMBL" id="CP009285">
    <property type="protein sequence ID" value="AIQ57882.1"/>
    <property type="molecule type" value="Genomic_DNA"/>
</dbReference>
<feature type="domain" description="HTH araC/xylS-type" evidence="9">
    <location>
        <begin position="386"/>
        <end position="484"/>
    </location>
</feature>
<dbReference type="PROSITE" id="PS01124">
    <property type="entry name" value="HTH_ARAC_FAMILY_2"/>
    <property type="match status" value="1"/>
</dbReference>
<dbReference type="RefSeq" id="WP_042212260.1">
    <property type="nucleotide sequence ID" value="NZ_CP009285.1"/>
</dbReference>
<dbReference type="PANTHER" id="PTHR42713:SF3">
    <property type="entry name" value="TRANSCRIPTIONAL REGULATORY PROTEIN HPTR"/>
    <property type="match status" value="1"/>
</dbReference>
<evidence type="ECO:0000256" key="3">
    <source>
        <dbReference type="ARBA" id="ARBA00022553"/>
    </source>
</evidence>
<keyword evidence="4" id="KW-0902">Two-component regulatory system</keyword>
<dbReference type="InterPro" id="IPR051552">
    <property type="entry name" value="HptR"/>
</dbReference>
<dbReference type="PROSITE" id="PS50110">
    <property type="entry name" value="RESPONSE_REGULATORY"/>
    <property type="match status" value="1"/>
</dbReference>
<dbReference type="Pfam" id="PF00072">
    <property type="entry name" value="Response_reg"/>
    <property type="match status" value="1"/>
</dbReference>
<comment type="subcellular location">
    <subcellularLocation>
        <location evidence="1">Cytoplasm</location>
    </subcellularLocation>
</comment>
<dbReference type="GO" id="GO:0003700">
    <property type="term" value="F:DNA-binding transcription factor activity"/>
    <property type="evidence" value="ECO:0007669"/>
    <property type="project" value="InterPro"/>
</dbReference>
<keyword evidence="2" id="KW-0963">Cytoplasm</keyword>
<dbReference type="KEGG" id="pbd:PBOR_13785"/>
<dbReference type="AlphaFoldDB" id="A0A089LAR8"/>
<dbReference type="SMART" id="SM00448">
    <property type="entry name" value="REC"/>
    <property type="match status" value="1"/>
</dbReference>
<dbReference type="Gene3D" id="3.40.50.2300">
    <property type="match status" value="1"/>
</dbReference>
<feature type="domain" description="Response regulatory" evidence="10">
    <location>
        <begin position="3"/>
        <end position="120"/>
    </location>
</feature>
<dbReference type="PRINTS" id="PR00032">
    <property type="entry name" value="HTHARAC"/>
</dbReference>
<keyword evidence="3 8" id="KW-0597">Phosphoprotein</keyword>
<proteinExistence type="predicted"/>
<evidence type="ECO:0000256" key="8">
    <source>
        <dbReference type="PROSITE-ProRule" id="PRU00169"/>
    </source>
</evidence>
<dbReference type="GO" id="GO:0005737">
    <property type="term" value="C:cytoplasm"/>
    <property type="evidence" value="ECO:0007669"/>
    <property type="project" value="UniProtKB-SubCell"/>
</dbReference>
<evidence type="ECO:0000259" key="9">
    <source>
        <dbReference type="PROSITE" id="PS01124"/>
    </source>
</evidence>
<dbReference type="OrthoDB" id="342399at2"/>
<evidence type="ECO:0000259" key="10">
    <source>
        <dbReference type="PROSITE" id="PS50110"/>
    </source>
</evidence>
<reference evidence="11" key="1">
    <citation type="submission" date="2014-08" db="EMBL/GenBank/DDBJ databases">
        <title>Comparative genomics of the Paenibacillus odorifer group.</title>
        <authorList>
            <person name="den Bakker H.C."/>
            <person name="Tsai Y.-C.Y.-C."/>
            <person name="Martin N."/>
            <person name="Korlach J."/>
            <person name="Wiedmann M."/>
        </authorList>
    </citation>
    <scope>NUCLEOTIDE SEQUENCE [LARGE SCALE GENOMIC DNA]</scope>
    <source>
        <strain evidence="11">DSM 13188</strain>
    </source>
</reference>
<evidence type="ECO:0000256" key="1">
    <source>
        <dbReference type="ARBA" id="ARBA00004496"/>
    </source>
</evidence>
<keyword evidence="7" id="KW-0804">Transcription</keyword>
<feature type="modified residue" description="4-aspartylphosphate" evidence="8">
    <location>
        <position position="55"/>
    </location>
</feature>
<evidence type="ECO:0000256" key="7">
    <source>
        <dbReference type="ARBA" id="ARBA00023163"/>
    </source>
</evidence>
<keyword evidence="5" id="KW-0805">Transcription regulation</keyword>
<evidence type="ECO:0008006" key="13">
    <source>
        <dbReference type="Google" id="ProtNLM"/>
    </source>
</evidence>
<dbReference type="InterPro" id="IPR001789">
    <property type="entry name" value="Sig_transdc_resp-reg_receiver"/>
</dbReference>
<dbReference type="InterPro" id="IPR009057">
    <property type="entry name" value="Homeodomain-like_sf"/>
</dbReference>
<accession>A0A089LAR8</accession>
<name>A0A089LAR8_PAEBO</name>
<keyword evidence="12" id="KW-1185">Reference proteome</keyword>
<dbReference type="CDD" id="cd17536">
    <property type="entry name" value="REC_YesN-like"/>
    <property type="match status" value="1"/>
</dbReference>
<keyword evidence="6" id="KW-0238">DNA-binding</keyword>
<dbReference type="HOGENOM" id="CLU_000445_5_0_9"/>